<reference evidence="2 3" key="1">
    <citation type="submission" date="2018-07" db="EMBL/GenBank/DDBJ databases">
        <title>Genomic Encyclopedia of Type Strains, Phase IV (KMG-IV): sequencing the most valuable type-strain genomes for metagenomic binning, comparative biology and taxonomic classification.</title>
        <authorList>
            <person name="Goeker M."/>
        </authorList>
    </citation>
    <scope>NUCLEOTIDE SEQUENCE [LARGE SCALE GENOMIC DNA]</scope>
    <source>
        <strain evidence="2 3">DSM 44290</strain>
    </source>
</reference>
<dbReference type="RefSeq" id="WP_067995516.1">
    <property type="nucleotide sequence ID" value="NZ_QQBC01000006.1"/>
</dbReference>
<dbReference type="STRING" id="1210086.GCA_001613105_02102"/>
<dbReference type="EMBL" id="QQBC01000006">
    <property type="protein sequence ID" value="RDI65467.1"/>
    <property type="molecule type" value="Genomic_DNA"/>
</dbReference>
<evidence type="ECO:0000313" key="3">
    <source>
        <dbReference type="Proteomes" id="UP000254869"/>
    </source>
</evidence>
<dbReference type="Gene3D" id="3.30.200.20">
    <property type="entry name" value="Phosphorylase Kinase, domain 1"/>
    <property type="match status" value="1"/>
</dbReference>
<organism evidence="2 3">
    <name type="scientific">Nocardia pseudobrasiliensis</name>
    <dbReference type="NCBI Taxonomy" id="45979"/>
    <lineage>
        <taxon>Bacteria</taxon>
        <taxon>Bacillati</taxon>
        <taxon>Actinomycetota</taxon>
        <taxon>Actinomycetes</taxon>
        <taxon>Mycobacteriales</taxon>
        <taxon>Nocardiaceae</taxon>
        <taxon>Nocardia</taxon>
    </lineage>
</organism>
<sequence>MTGWSGRTRWTDLPGRVRAVIEERLGGRVVGAVVPDGGYGRGLASVLELDRGERVFAKAVPDRGRSADFFRVEMHTAARLPEAVPAPRVVAALETDGWLVLIFEAVAGRHPRLDHPAERAAVFDTVGRMAHALTPNPLPDISTLGDSSAASLRGWREFATDGPPSDLDPWALRHLDRLAEIESEWTTVTAGNTLLHFDLRPDNMLLTEDGRVVVVDWAWPCRGAAWVDAATLAPCLLEVGVDPEPILANLPLTAGLTPAVIDTFLCALCGYWTHASRLPAPEGAPSLRAYQGRKAELLTTWLARRLGW</sequence>
<proteinExistence type="predicted"/>
<evidence type="ECO:0000313" key="2">
    <source>
        <dbReference type="EMBL" id="RDI65467.1"/>
    </source>
</evidence>
<keyword evidence="3" id="KW-1185">Reference proteome</keyword>
<protein>
    <submittedName>
        <fullName evidence="2">Phosphotransferase family enzyme</fullName>
    </submittedName>
</protein>
<accession>A0A370I406</accession>
<gene>
    <name evidence="2" type="ORF">DFR76_106339</name>
</gene>
<dbReference type="AlphaFoldDB" id="A0A370I406"/>
<keyword evidence="2" id="KW-0808">Transferase</keyword>
<dbReference type="InterPro" id="IPR002575">
    <property type="entry name" value="Aminoglycoside_PTrfase"/>
</dbReference>
<evidence type="ECO:0000259" key="1">
    <source>
        <dbReference type="Pfam" id="PF01636"/>
    </source>
</evidence>
<dbReference type="Pfam" id="PF01636">
    <property type="entry name" value="APH"/>
    <property type="match status" value="1"/>
</dbReference>
<feature type="domain" description="Aminoglycoside phosphotransferase" evidence="1">
    <location>
        <begin position="60"/>
        <end position="233"/>
    </location>
</feature>
<dbReference type="InterPro" id="IPR051678">
    <property type="entry name" value="AGP_Transferase"/>
</dbReference>
<dbReference type="Gene3D" id="3.90.1200.10">
    <property type="match status" value="1"/>
</dbReference>
<comment type="caution">
    <text evidence="2">The sequence shown here is derived from an EMBL/GenBank/DDBJ whole genome shotgun (WGS) entry which is preliminary data.</text>
</comment>
<dbReference type="Proteomes" id="UP000254869">
    <property type="component" value="Unassembled WGS sequence"/>
</dbReference>
<dbReference type="PANTHER" id="PTHR21310">
    <property type="entry name" value="AMINOGLYCOSIDE PHOSPHOTRANSFERASE-RELATED-RELATED"/>
    <property type="match status" value="1"/>
</dbReference>
<dbReference type="GO" id="GO:0016740">
    <property type="term" value="F:transferase activity"/>
    <property type="evidence" value="ECO:0007669"/>
    <property type="project" value="UniProtKB-KW"/>
</dbReference>
<dbReference type="InterPro" id="IPR011009">
    <property type="entry name" value="Kinase-like_dom_sf"/>
</dbReference>
<name>A0A370I406_9NOCA</name>
<dbReference type="SUPFAM" id="SSF56112">
    <property type="entry name" value="Protein kinase-like (PK-like)"/>
    <property type="match status" value="1"/>
</dbReference>